<dbReference type="OrthoDB" id="424974at2759"/>
<dbReference type="Proteomes" id="UP000030651">
    <property type="component" value="Unassembled WGS sequence"/>
</dbReference>
<feature type="region of interest" description="Disordered" evidence="4">
    <location>
        <begin position="76"/>
        <end position="96"/>
    </location>
</feature>
<dbReference type="GO" id="GO:0008270">
    <property type="term" value="F:zinc ion binding"/>
    <property type="evidence" value="ECO:0007669"/>
    <property type="project" value="InterPro"/>
</dbReference>
<keyword evidence="7" id="KW-1185">Reference proteome</keyword>
<dbReference type="Gene3D" id="4.10.240.10">
    <property type="entry name" value="Zn(2)-C6 fungal-type DNA-binding domain"/>
    <property type="match status" value="1"/>
</dbReference>
<evidence type="ECO:0000256" key="4">
    <source>
        <dbReference type="SAM" id="MobiDB-lite"/>
    </source>
</evidence>
<evidence type="ECO:0000256" key="3">
    <source>
        <dbReference type="ARBA" id="ARBA00023242"/>
    </source>
</evidence>
<dbReference type="CDD" id="cd00067">
    <property type="entry name" value="GAL4"/>
    <property type="match status" value="1"/>
</dbReference>
<dbReference type="Pfam" id="PF04082">
    <property type="entry name" value="Fungal_trans"/>
    <property type="match status" value="1"/>
</dbReference>
<evidence type="ECO:0000256" key="2">
    <source>
        <dbReference type="ARBA" id="ARBA00022723"/>
    </source>
</evidence>
<dbReference type="InterPro" id="IPR036864">
    <property type="entry name" value="Zn2-C6_fun-type_DNA-bd_sf"/>
</dbReference>
<dbReference type="InParanoid" id="W3XDH0"/>
<keyword evidence="2" id="KW-0479">Metal-binding</keyword>
<dbReference type="HOGENOM" id="CLU_004083_7_2_1"/>
<dbReference type="KEGG" id="pfy:PFICI_05092"/>
<dbReference type="PANTHER" id="PTHR31001:SF85">
    <property type="entry name" value="ZN(II)2CYS6 TRANSCRIPTION FACTOR (EUROFUNG)"/>
    <property type="match status" value="1"/>
</dbReference>
<dbReference type="GO" id="GO:0005634">
    <property type="term" value="C:nucleus"/>
    <property type="evidence" value="ECO:0007669"/>
    <property type="project" value="UniProtKB-SubCell"/>
</dbReference>
<dbReference type="InterPro" id="IPR007219">
    <property type="entry name" value="XnlR_reg_dom"/>
</dbReference>
<evidence type="ECO:0000256" key="1">
    <source>
        <dbReference type="ARBA" id="ARBA00004123"/>
    </source>
</evidence>
<keyword evidence="3" id="KW-0539">Nucleus</keyword>
<dbReference type="PANTHER" id="PTHR31001">
    <property type="entry name" value="UNCHARACTERIZED TRANSCRIPTIONAL REGULATORY PROTEIN"/>
    <property type="match status" value="1"/>
</dbReference>
<sequence>MACSGSTFKTACWTCRERKVKCEKVLPCDNCVSAGVSCSFPPQFRTVRRPKTKQQPPIQRESDLLEKIRHLESCLKKQRRQQQQQQQHPHFDLNLNSASPSMSFTNGEPLAEMSDEIMGFATTANTDCNSGSGRMAHMKPNHSGPDDAVNATANARFGTFMHNTITSGTSPSESISTSQQDIQGPQSVMEEDDHDGLFSVGKSYAEFPFKPAQCKGKAPPLLPIQHRRICWRRYVANVDPIVKILHKPTAETLVTTETPHCLDFSHAVVALIHAICLIAVVSMSQADVLAQLDMEKEELLKVCASYTEQALMAADFLAAKDLRTLQALLLFLYYLKHMDDTRFDSMCAVAISLARKLGLNRDGTTMGLSRLELESRRRLWWQLLNLADQPDDIGMDRFAPSIGADTALPSNMNDNELEFQYDGDKECSSRFTELSFCLIQYEITRTFGDIKCAHAQSPDRNEAAINEAEKRLKLSQQMIKSRYLCNGVDEHPLGRFAADVASMALAKRRLLVHMGQGSPPPPRTYDQLFLLAVRVLELWRGIQNSKHLQQWRWLSSSYAQWSVATFVVKSLAIRPLSFETRRAWHVVDGLLDQYPIMTRNSARFSALQHLLVDAEKSRDAANLWQLRLSWGADHVLGDPFASSGLDDFTTVGQVFERITDSEQPESSDQVNI</sequence>
<dbReference type="SMART" id="SM00066">
    <property type="entry name" value="GAL4"/>
    <property type="match status" value="1"/>
</dbReference>
<name>W3XDH0_PESFW</name>
<dbReference type="GeneID" id="19270105"/>
<dbReference type="SUPFAM" id="SSF57701">
    <property type="entry name" value="Zn2/Cys6 DNA-binding domain"/>
    <property type="match status" value="1"/>
</dbReference>
<evidence type="ECO:0000259" key="5">
    <source>
        <dbReference type="PROSITE" id="PS50048"/>
    </source>
</evidence>
<dbReference type="PROSITE" id="PS50048">
    <property type="entry name" value="ZN2_CY6_FUNGAL_2"/>
    <property type="match status" value="1"/>
</dbReference>
<dbReference type="GO" id="GO:0000981">
    <property type="term" value="F:DNA-binding transcription factor activity, RNA polymerase II-specific"/>
    <property type="evidence" value="ECO:0007669"/>
    <property type="project" value="InterPro"/>
</dbReference>
<proteinExistence type="predicted"/>
<dbReference type="InterPro" id="IPR001138">
    <property type="entry name" value="Zn2Cys6_DnaBD"/>
</dbReference>
<gene>
    <name evidence="6" type="ORF">PFICI_05092</name>
</gene>
<evidence type="ECO:0000313" key="7">
    <source>
        <dbReference type="Proteomes" id="UP000030651"/>
    </source>
</evidence>
<dbReference type="AlphaFoldDB" id="W3XDH0"/>
<dbReference type="GO" id="GO:0003677">
    <property type="term" value="F:DNA binding"/>
    <property type="evidence" value="ECO:0007669"/>
    <property type="project" value="InterPro"/>
</dbReference>
<dbReference type="GO" id="GO:0006351">
    <property type="term" value="P:DNA-templated transcription"/>
    <property type="evidence" value="ECO:0007669"/>
    <property type="project" value="InterPro"/>
</dbReference>
<reference evidence="7" key="1">
    <citation type="journal article" date="2015" name="BMC Genomics">
        <title>Genomic and transcriptomic analysis of the endophytic fungus Pestalotiopsis fici reveals its lifestyle and high potential for synthesis of natural products.</title>
        <authorList>
            <person name="Wang X."/>
            <person name="Zhang X."/>
            <person name="Liu L."/>
            <person name="Xiang M."/>
            <person name="Wang W."/>
            <person name="Sun X."/>
            <person name="Che Y."/>
            <person name="Guo L."/>
            <person name="Liu G."/>
            <person name="Guo L."/>
            <person name="Wang C."/>
            <person name="Yin W.B."/>
            <person name="Stadler M."/>
            <person name="Zhang X."/>
            <person name="Liu X."/>
        </authorList>
    </citation>
    <scope>NUCLEOTIDE SEQUENCE [LARGE SCALE GENOMIC DNA]</scope>
    <source>
        <strain evidence="7">W106-1 / CGMCC3.15140</strain>
    </source>
</reference>
<feature type="domain" description="Zn(2)-C6 fungal-type" evidence="5">
    <location>
        <begin position="11"/>
        <end position="40"/>
    </location>
</feature>
<protein>
    <recommendedName>
        <fullName evidence="5">Zn(2)-C6 fungal-type domain-containing protein</fullName>
    </recommendedName>
</protein>
<dbReference type="Pfam" id="PF00172">
    <property type="entry name" value="Zn_clus"/>
    <property type="match status" value="1"/>
</dbReference>
<dbReference type="CDD" id="cd12148">
    <property type="entry name" value="fungal_TF_MHR"/>
    <property type="match status" value="1"/>
</dbReference>
<comment type="subcellular location">
    <subcellularLocation>
        <location evidence="1">Nucleus</location>
    </subcellularLocation>
</comment>
<dbReference type="EMBL" id="KI912111">
    <property type="protein sequence ID" value="ETS83216.1"/>
    <property type="molecule type" value="Genomic_DNA"/>
</dbReference>
<accession>W3XDH0</accession>
<dbReference type="eggNOG" id="ENOG502SIT3">
    <property type="taxonomic scope" value="Eukaryota"/>
</dbReference>
<dbReference type="OMA" id="RRICWRR"/>
<dbReference type="InterPro" id="IPR050613">
    <property type="entry name" value="Sec_Metabolite_Reg"/>
</dbReference>
<evidence type="ECO:0000313" key="6">
    <source>
        <dbReference type="EMBL" id="ETS83216.1"/>
    </source>
</evidence>
<dbReference type="RefSeq" id="XP_007831864.1">
    <property type="nucleotide sequence ID" value="XM_007833673.1"/>
</dbReference>
<organism evidence="6 7">
    <name type="scientific">Pestalotiopsis fici (strain W106-1 / CGMCC3.15140)</name>
    <dbReference type="NCBI Taxonomy" id="1229662"/>
    <lineage>
        <taxon>Eukaryota</taxon>
        <taxon>Fungi</taxon>
        <taxon>Dikarya</taxon>
        <taxon>Ascomycota</taxon>
        <taxon>Pezizomycotina</taxon>
        <taxon>Sordariomycetes</taxon>
        <taxon>Xylariomycetidae</taxon>
        <taxon>Amphisphaeriales</taxon>
        <taxon>Sporocadaceae</taxon>
        <taxon>Pestalotiopsis</taxon>
    </lineage>
</organism>
<dbReference type="PROSITE" id="PS00463">
    <property type="entry name" value="ZN2_CY6_FUNGAL_1"/>
    <property type="match status" value="1"/>
</dbReference>